<dbReference type="GO" id="GO:0043248">
    <property type="term" value="P:proteasome assembly"/>
    <property type="evidence" value="ECO:0007669"/>
    <property type="project" value="InterPro"/>
</dbReference>
<protein>
    <recommendedName>
        <fullName evidence="3">Proteasome assembly chaperone 4</fullName>
    </recommendedName>
</protein>
<comment type="caution">
    <text evidence="1">The sequence shown here is derived from an EMBL/GenBank/DDBJ whole genome shotgun (WGS) entry which is preliminary data.</text>
</comment>
<dbReference type="EMBL" id="BTFZ01000011">
    <property type="protein sequence ID" value="GMM36772.1"/>
    <property type="molecule type" value="Genomic_DNA"/>
</dbReference>
<evidence type="ECO:0000313" key="1">
    <source>
        <dbReference type="EMBL" id="GMM36772.1"/>
    </source>
</evidence>
<evidence type="ECO:0000313" key="2">
    <source>
        <dbReference type="Proteomes" id="UP001360560"/>
    </source>
</evidence>
<sequence>MSTTTFHQEISPQFFGDPIKVSITYPSTPPSPSARNKVPITVFLSKTGGNTPLGAYVYSVYDFKKNHQVYTTTLNSSNEDTLDFTIRLSKLLSTRFQCPSYVSASGLISLEESTAYIKQVMDLIKEKYDIK</sequence>
<dbReference type="AlphaFoldDB" id="A0AAV5QQL4"/>
<reference evidence="1 2" key="1">
    <citation type="journal article" date="2023" name="Elife">
        <title>Identification of key yeast species and microbe-microbe interactions impacting larval growth of Drosophila in the wild.</title>
        <authorList>
            <person name="Mure A."/>
            <person name="Sugiura Y."/>
            <person name="Maeda R."/>
            <person name="Honda K."/>
            <person name="Sakurai N."/>
            <person name="Takahashi Y."/>
            <person name="Watada M."/>
            <person name="Katoh T."/>
            <person name="Gotoh A."/>
            <person name="Gotoh Y."/>
            <person name="Taniguchi I."/>
            <person name="Nakamura K."/>
            <person name="Hayashi T."/>
            <person name="Katayama T."/>
            <person name="Uemura T."/>
            <person name="Hattori Y."/>
        </authorList>
    </citation>
    <scope>NUCLEOTIDE SEQUENCE [LARGE SCALE GENOMIC DNA]</scope>
    <source>
        <strain evidence="1 2">SC-9</strain>
    </source>
</reference>
<dbReference type="InterPro" id="IPR032157">
    <property type="entry name" value="PAC4"/>
</dbReference>
<dbReference type="GeneID" id="90074747"/>
<proteinExistence type="predicted"/>
<gene>
    <name evidence="1" type="ORF">DASC09_040970</name>
</gene>
<dbReference type="Proteomes" id="UP001360560">
    <property type="component" value="Unassembled WGS sequence"/>
</dbReference>
<dbReference type="Gene3D" id="3.30.230.100">
    <property type="match status" value="1"/>
</dbReference>
<accession>A0AAV5QQL4</accession>
<dbReference type="RefSeq" id="XP_064853768.1">
    <property type="nucleotide sequence ID" value="XM_064997696.1"/>
</dbReference>
<keyword evidence="2" id="KW-1185">Reference proteome</keyword>
<organism evidence="1 2">
    <name type="scientific">Saccharomycopsis crataegensis</name>
    <dbReference type="NCBI Taxonomy" id="43959"/>
    <lineage>
        <taxon>Eukaryota</taxon>
        <taxon>Fungi</taxon>
        <taxon>Dikarya</taxon>
        <taxon>Ascomycota</taxon>
        <taxon>Saccharomycotina</taxon>
        <taxon>Saccharomycetes</taxon>
        <taxon>Saccharomycopsidaceae</taxon>
        <taxon>Saccharomycopsis</taxon>
    </lineage>
</organism>
<dbReference type="Pfam" id="PF16093">
    <property type="entry name" value="PAC4"/>
    <property type="match status" value="1"/>
</dbReference>
<name>A0AAV5QQL4_9ASCO</name>
<evidence type="ECO:0008006" key="3">
    <source>
        <dbReference type="Google" id="ProtNLM"/>
    </source>
</evidence>